<evidence type="ECO:0000313" key="8">
    <source>
        <dbReference type="EMBL" id="GEM11670.1"/>
    </source>
</evidence>
<feature type="compositionally biased region" description="Basic and acidic residues" evidence="6">
    <location>
        <begin position="418"/>
        <end position="429"/>
    </location>
</feature>
<comment type="caution">
    <text evidence="8">The sequence shown here is derived from an EMBL/GenBank/DDBJ whole genome shotgun (WGS) entry which is preliminary data.</text>
</comment>
<feature type="domain" description="Homeobox" evidence="7">
    <location>
        <begin position="71"/>
        <end position="127"/>
    </location>
</feature>
<dbReference type="InterPro" id="IPR017970">
    <property type="entry name" value="Homeobox_CS"/>
</dbReference>
<evidence type="ECO:0000256" key="5">
    <source>
        <dbReference type="RuleBase" id="RU000682"/>
    </source>
</evidence>
<feature type="compositionally biased region" description="Low complexity" evidence="6">
    <location>
        <begin position="386"/>
        <end position="402"/>
    </location>
</feature>
<feature type="region of interest" description="Disordered" evidence="6">
    <location>
        <begin position="310"/>
        <end position="361"/>
    </location>
</feature>
<dbReference type="InterPro" id="IPR009057">
    <property type="entry name" value="Homeodomain-like_sf"/>
</dbReference>
<evidence type="ECO:0000256" key="6">
    <source>
        <dbReference type="SAM" id="MobiDB-lite"/>
    </source>
</evidence>
<sequence>MEHTTHSYHYTCPQAQQTHAHANFPSSASTRALASTQSPSPPLVRQADPLALPFSSSPAPPGTRDNPLIPKRRRRTTPAELASLEYSFALNPRPDPIERANIAEQLGMTARAVQVWYQNRRQKEKKDSTPSSTFSSASSIASSGSDPRDLDGVALAFSSSPGDSPALPVYPTTAPVAVPQALKALGPSRELYSSAPASASMIGANKENAGVYVSSRWSAAAQSSSGRLSAAAFLAAKSEPAAPPAAPAPAPIPSFKYSYPSDPSLASAHPVPTSSSAASSASDPYNVPSVYLHRPHNASIIAAKKHVRRRPLGSHAPLARTPSLKNTFEWPPSPPKALGGRPRLSEVTERSGRKSEKEDVGVKRLFADVKGETVALRANAQRKRSTTPTSSSLSVPTTSATLDSAASKPLMTPVSKARVKDELLRHMESDPPTASSPAGPPASGSTRQRDDKDVEEDDEEDQLTSENEEEEVGMRAAAATRPLPARSTSASVAFSASSTGKTGSTFQRAQSLGRTVSLGSASARTFGASSTSTSATLESLATSGSHDTASASSRAGAGLACAIEALGRKRARILENQASIPPPSLVPPTTTAPAPIRHSAVLGQRKSAKNNVFVSQAKSLRLLSGGRKGAAGLSLDLSADTISSSASTRAPQRKKRRVSSESVSTAMTVEEDDLAELSFSSTSTASTVDSLATISDESQSTSDVMSYFALPVPAAMKGATAGLEDKALEDEQRECAELLLGLGGFC</sequence>
<gene>
    <name evidence="8" type="ORF">Rt10032_c16g5687</name>
</gene>
<dbReference type="OrthoDB" id="6159439at2759"/>
<dbReference type="EMBL" id="BJWK01000016">
    <property type="protein sequence ID" value="GEM11670.1"/>
    <property type="molecule type" value="Genomic_DNA"/>
</dbReference>
<evidence type="ECO:0000256" key="2">
    <source>
        <dbReference type="ARBA" id="ARBA00023155"/>
    </source>
</evidence>
<dbReference type="GO" id="GO:0000981">
    <property type="term" value="F:DNA-binding transcription factor activity, RNA polymerase II-specific"/>
    <property type="evidence" value="ECO:0007669"/>
    <property type="project" value="InterPro"/>
</dbReference>
<organism evidence="8 9">
    <name type="scientific">Rhodotorula toruloides</name>
    <name type="common">Yeast</name>
    <name type="synonym">Rhodosporidium toruloides</name>
    <dbReference type="NCBI Taxonomy" id="5286"/>
    <lineage>
        <taxon>Eukaryota</taxon>
        <taxon>Fungi</taxon>
        <taxon>Dikarya</taxon>
        <taxon>Basidiomycota</taxon>
        <taxon>Pucciniomycotina</taxon>
        <taxon>Microbotryomycetes</taxon>
        <taxon>Sporidiobolales</taxon>
        <taxon>Sporidiobolaceae</taxon>
        <taxon>Rhodotorula</taxon>
    </lineage>
</organism>
<feature type="compositionally biased region" description="Polar residues" evidence="6">
    <location>
        <begin position="499"/>
        <end position="510"/>
    </location>
</feature>
<dbReference type="GO" id="GO:0005634">
    <property type="term" value="C:nucleus"/>
    <property type="evidence" value="ECO:0007669"/>
    <property type="project" value="UniProtKB-SubCell"/>
</dbReference>
<evidence type="ECO:0000313" key="9">
    <source>
        <dbReference type="Proteomes" id="UP000321518"/>
    </source>
</evidence>
<dbReference type="Proteomes" id="UP000321518">
    <property type="component" value="Unassembled WGS sequence"/>
</dbReference>
<dbReference type="Pfam" id="PF00046">
    <property type="entry name" value="Homeodomain"/>
    <property type="match status" value="1"/>
</dbReference>
<dbReference type="CDD" id="cd00086">
    <property type="entry name" value="homeodomain"/>
    <property type="match status" value="1"/>
</dbReference>
<feature type="compositionally biased region" description="Polar residues" evidence="6">
    <location>
        <begin position="19"/>
        <end position="38"/>
    </location>
</feature>
<feature type="compositionally biased region" description="Low complexity" evidence="6">
    <location>
        <begin position="129"/>
        <end position="145"/>
    </location>
</feature>
<keyword evidence="1 4" id="KW-0238">DNA-binding</keyword>
<feature type="compositionally biased region" description="Low complexity" evidence="6">
    <location>
        <begin position="475"/>
        <end position="498"/>
    </location>
</feature>
<dbReference type="InterPro" id="IPR051000">
    <property type="entry name" value="Homeobox_DNA-bind_prot"/>
</dbReference>
<feature type="compositionally biased region" description="Basic and acidic residues" evidence="6">
    <location>
        <begin position="343"/>
        <end position="361"/>
    </location>
</feature>
<keyword evidence="2 4" id="KW-0371">Homeobox</keyword>
<dbReference type="AlphaFoldDB" id="A0A511KMR4"/>
<evidence type="ECO:0000256" key="1">
    <source>
        <dbReference type="ARBA" id="ARBA00023125"/>
    </source>
</evidence>
<dbReference type="GO" id="GO:0030154">
    <property type="term" value="P:cell differentiation"/>
    <property type="evidence" value="ECO:0007669"/>
    <property type="project" value="TreeGrafter"/>
</dbReference>
<dbReference type="SUPFAM" id="SSF46689">
    <property type="entry name" value="Homeodomain-like"/>
    <property type="match status" value="1"/>
</dbReference>
<feature type="region of interest" description="Disordered" evidence="6">
    <location>
        <begin position="377"/>
        <end position="510"/>
    </location>
</feature>
<proteinExistence type="predicted"/>
<dbReference type="PANTHER" id="PTHR24324:SF9">
    <property type="entry name" value="HOMEOBOX DOMAIN-CONTAINING PROTEIN"/>
    <property type="match status" value="1"/>
</dbReference>
<feature type="compositionally biased region" description="Low complexity" evidence="6">
    <location>
        <begin position="431"/>
        <end position="446"/>
    </location>
</feature>
<feature type="compositionally biased region" description="Acidic residues" evidence="6">
    <location>
        <begin position="453"/>
        <end position="471"/>
    </location>
</feature>
<protein>
    <submittedName>
        <fullName evidence="8">Homeobox protein YOX1/YHP1</fullName>
    </submittedName>
</protein>
<reference evidence="8 9" key="1">
    <citation type="submission" date="2019-07" db="EMBL/GenBank/DDBJ databases">
        <title>Rhodotorula toruloides NBRC10032 genome sequencing.</title>
        <authorList>
            <person name="Shida Y."/>
            <person name="Takaku H."/>
            <person name="Ogasawara W."/>
            <person name="Mori K."/>
        </authorList>
    </citation>
    <scope>NUCLEOTIDE SEQUENCE [LARGE SCALE GENOMIC DNA]</scope>
    <source>
        <strain evidence="8 9">NBRC10032</strain>
    </source>
</reference>
<feature type="DNA-binding region" description="Homeobox" evidence="4">
    <location>
        <begin position="73"/>
        <end position="128"/>
    </location>
</feature>
<comment type="subcellular location">
    <subcellularLocation>
        <location evidence="4 5">Nucleus</location>
    </subcellularLocation>
</comment>
<evidence type="ECO:0000256" key="4">
    <source>
        <dbReference type="PROSITE-ProRule" id="PRU00108"/>
    </source>
</evidence>
<dbReference type="SMART" id="SM00389">
    <property type="entry name" value="HOX"/>
    <property type="match status" value="1"/>
</dbReference>
<feature type="region of interest" description="Disordered" evidence="6">
    <location>
        <begin position="120"/>
        <end position="147"/>
    </location>
</feature>
<dbReference type="PROSITE" id="PS50071">
    <property type="entry name" value="HOMEOBOX_2"/>
    <property type="match status" value="1"/>
</dbReference>
<dbReference type="Gene3D" id="1.10.10.60">
    <property type="entry name" value="Homeodomain-like"/>
    <property type="match status" value="1"/>
</dbReference>
<dbReference type="InterPro" id="IPR001356">
    <property type="entry name" value="HD"/>
</dbReference>
<evidence type="ECO:0000259" key="7">
    <source>
        <dbReference type="PROSITE" id="PS50071"/>
    </source>
</evidence>
<keyword evidence="3 4" id="KW-0539">Nucleus</keyword>
<accession>A0A511KMR4</accession>
<evidence type="ECO:0000256" key="3">
    <source>
        <dbReference type="ARBA" id="ARBA00023242"/>
    </source>
</evidence>
<dbReference type="GO" id="GO:0000978">
    <property type="term" value="F:RNA polymerase II cis-regulatory region sequence-specific DNA binding"/>
    <property type="evidence" value="ECO:0007669"/>
    <property type="project" value="TreeGrafter"/>
</dbReference>
<dbReference type="PROSITE" id="PS00027">
    <property type="entry name" value="HOMEOBOX_1"/>
    <property type="match status" value="1"/>
</dbReference>
<dbReference type="PANTHER" id="PTHR24324">
    <property type="entry name" value="HOMEOBOX PROTEIN HHEX"/>
    <property type="match status" value="1"/>
</dbReference>
<feature type="region of interest" description="Disordered" evidence="6">
    <location>
        <begin position="642"/>
        <end position="667"/>
    </location>
</feature>
<name>A0A511KMR4_RHOTO</name>
<feature type="region of interest" description="Disordered" evidence="6">
    <location>
        <begin position="19"/>
        <end position="75"/>
    </location>
</feature>